<dbReference type="SUPFAM" id="SSF52096">
    <property type="entry name" value="ClpP/crotonase"/>
    <property type="match status" value="1"/>
</dbReference>
<dbReference type="Gene3D" id="3.90.226.10">
    <property type="entry name" value="2-enoyl-CoA Hydratase, Chain A, domain 1"/>
    <property type="match status" value="1"/>
</dbReference>
<dbReference type="InterPro" id="IPR029045">
    <property type="entry name" value="ClpP/crotonase-like_dom_sf"/>
</dbReference>
<accession>A0ABQ9UC70</accession>
<organism evidence="1 2">
    <name type="scientific">Saguinus oedipus</name>
    <name type="common">Cotton-top tamarin</name>
    <name type="synonym">Oedipomidas oedipus</name>
    <dbReference type="NCBI Taxonomy" id="9490"/>
    <lineage>
        <taxon>Eukaryota</taxon>
        <taxon>Metazoa</taxon>
        <taxon>Chordata</taxon>
        <taxon>Craniata</taxon>
        <taxon>Vertebrata</taxon>
        <taxon>Euteleostomi</taxon>
        <taxon>Mammalia</taxon>
        <taxon>Eutheria</taxon>
        <taxon>Euarchontoglires</taxon>
        <taxon>Primates</taxon>
        <taxon>Haplorrhini</taxon>
        <taxon>Platyrrhini</taxon>
        <taxon>Cebidae</taxon>
        <taxon>Callitrichinae</taxon>
        <taxon>Saguinus</taxon>
    </lineage>
</organism>
<dbReference type="EMBL" id="JASSZA010000014">
    <property type="protein sequence ID" value="KAK2094404.1"/>
    <property type="molecule type" value="Genomic_DNA"/>
</dbReference>
<proteinExistence type="predicted"/>
<protein>
    <submittedName>
        <fullName evidence="1">Uncharacterized protein</fullName>
    </submittedName>
</protein>
<evidence type="ECO:0000313" key="2">
    <source>
        <dbReference type="Proteomes" id="UP001266305"/>
    </source>
</evidence>
<sequence>TDINMLATCKTPQEVTQISQEVQRTLEKLEKSTKPVVAAISGPCLEEDLSLLFHANTE</sequence>
<name>A0ABQ9UC70_SAGOE</name>
<dbReference type="InterPro" id="IPR050136">
    <property type="entry name" value="FA_oxidation_alpha_subunit"/>
</dbReference>
<gene>
    <name evidence="1" type="ORF">P7K49_028142</name>
</gene>
<dbReference type="Proteomes" id="UP001266305">
    <property type="component" value="Unassembled WGS sequence"/>
</dbReference>
<keyword evidence="2" id="KW-1185">Reference proteome</keyword>
<reference evidence="1 2" key="1">
    <citation type="submission" date="2023-05" db="EMBL/GenBank/DDBJ databases">
        <title>B98-5 Cell Line De Novo Hybrid Assembly: An Optical Mapping Approach.</title>
        <authorList>
            <person name="Kananen K."/>
            <person name="Auerbach J.A."/>
            <person name="Kautto E."/>
            <person name="Blachly J.S."/>
        </authorList>
    </citation>
    <scope>NUCLEOTIDE SEQUENCE [LARGE SCALE GENOMIC DNA]</scope>
    <source>
        <strain evidence="1">B95-8</strain>
        <tissue evidence="1">Cell line</tissue>
    </source>
</reference>
<evidence type="ECO:0000313" key="1">
    <source>
        <dbReference type="EMBL" id="KAK2094404.1"/>
    </source>
</evidence>
<feature type="non-terminal residue" evidence="1">
    <location>
        <position position="1"/>
    </location>
</feature>
<comment type="caution">
    <text evidence="1">The sequence shown here is derived from an EMBL/GenBank/DDBJ whole genome shotgun (WGS) entry which is preliminary data.</text>
</comment>
<dbReference type="PANTHER" id="PTHR43612:SF3">
    <property type="entry name" value="TRIFUNCTIONAL ENZYME SUBUNIT ALPHA, MITOCHONDRIAL"/>
    <property type="match status" value="1"/>
</dbReference>
<dbReference type="PANTHER" id="PTHR43612">
    <property type="entry name" value="TRIFUNCTIONAL ENZYME SUBUNIT ALPHA"/>
    <property type="match status" value="1"/>
</dbReference>